<evidence type="ECO:0000313" key="2">
    <source>
        <dbReference type="EMBL" id="ACB96644.1"/>
    </source>
</evidence>
<evidence type="ECO:0000313" key="3">
    <source>
        <dbReference type="Proteomes" id="UP000001695"/>
    </source>
</evidence>
<reference evidence="2 3" key="2">
    <citation type="journal article" date="2010" name="J. Bacteriol.">
        <title>Complete genome sequence of Beijerinckia indica subsp. indica.</title>
        <authorList>
            <person name="Tamas I."/>
            <person name="Dedysh S.N."/>
            <person name="Liesack W."/>
            <person name="Stott M.B."/>
            <person name="Alam M."/>
            <person name="Murrell J.C."/>
            <person name="Dunfield P.F."/>
        </authorList>
    </citation>
    <scope>NUCLEOTIDE SEQUENCE [LARGE SCALE GENOMIC DNA]</scope>
    <source>
        <strain evidence="3">ATCC 9039 / DSM 1715 / NCIMB 8712</strain>
    </source>
</reference>
<dbReference type="eggNOG" id="COG1879">
    <property type="taxonomic scope" value="Bacteria"/>
</dbReference>
<protein>
    <submittedName>
        <fullName evidence="2">ABC transporter sugar-binding protein</fullName>
    </submittedName>
</protein>
<dbReference type="EMBL" id="CP001016">
    <property type="protein sequence ID" value="ACB96644.1"/>
    <property type="molecule type" value="Genomic_DNA"/>
</dbReference>
<keyword evidence="1" id="KW-0732">Signal</keyword>
<dbReference type="STRING" id="395963.Bind_3083"/>
<feature type="chain" id="PRO_5002778629" evidence="1">
    <location>
        <begin position="24"/>
        <end position="76"/>
    </location>
</feature>
<dbReference type="HOGENOM" id="CLU_2647203_0_0_5"/>
<evidence type="ECO:0000256" key="1">
    <source>
        <dbReference type="SAM" id="SignalP"/>
    </source>
</evidence>
<accession>B2IBL8</accession>
<organism evidence="2 3">
    <name type="scientific">Beijerinckia indica subsp. indica (strain ATCC 9039 / DSM 1715 / NCIMB 8712)</name>
    <dbReference type="NCBI Taxonomy" id="395963"/>
    <lineage>
        <taxon>Bacteria</taxon>
        <taxon>Pseudomonadati</taxon>
        <taxon>Pseudomonadota</taxon>
        <taxon>Alphaproteobacteria</taxon>
        <taxon>Hyphomicrobiales</taxon>
        <taxon>Beijerinckiaceae</taxon>
        <taxon>Beijerinckia</taxon>
    </lineage>
</organism>
<reference evidence="3" key="1">
    <citation type="submission" date="2008-03" db="EMBL/GenBank/DDBJ databases">
        <title>Complete sequence of chromosome of Beijerinckia indica subsp. indica ATCC 9039.</title>
        <authorList>
            <consortium name="US DOE Joint Genome Institute"/>
            <person name="Copeland A."/>
            <person name="Lucas S."/>
            <person name="Lapidus A."/>
            <person name="Glavina del Rio T."/>
            <person name="Dalin E."/>
            <person name="Tice H."/>
            <person name="Bruce D."/>
            <person name="Goodwin L."/>
            <person name="Pitluck S."/>
            <person name="LaButti K."/>
            <person name="Schmutz J."/>
            <person name="Larimer F."/>
            <person name="Land M."/>
            <person name="Hauser L."/>
            <person name="Kyrpides N."/>
            <person name="Mikhailova N."/>
            <person name="Dunfield P.F."/>
            <person name="Dedysh S.N."/>
            <person name="Liesack W."/>
            <person name="Saw J.H."/>
            <person name="Alam M."/>
            <person name="Chen Y."/>
            <person name="Murrell J.C."/>
            <person name="Richardson P."/>
        </authorList>
    </citation>
    <scope>NUCLEOTIDE SEQUENCE [LARGE SCALE GENOMIC DNA]</scope>
    <source>
        <strain evidence="3">ATCC 9039 / DSM 1715 / NCIMB 8712</strain>
    </source>
</reference>
<name>B2IBL8_BEII9</name>
<proteinExistence type="predicted"/>
<dbReference type="AlphaFoldDB" id="B2IBL8"/>
<keyword evidence="3" id="KW-1185">Reference proteome</keyword>
<dbReference type="Proteomes" id="UP000001695">
    <property type="component" value="Chromosome"/>
</dbReference>
<dbReference type="RefSeq" id="WP_012385992.1">
    <property type="nucleotide sequence ID" value="NC_010581.1"/>
</dbReference>
<gene>
    <name evidence="2" type="ordered locus">Bind_3083</name>
</gene>
<sequence>MLLKALLLVSFIAGALLATDARAAADLVIGISQIDLESGGRATETSVSAQKRIITLKIADTSSAAESVSGADPLPL</sequence>
<dbReference type="OrthoDB" id="9773673at2"/>
<feature type="signal peptide" evidence="1">
    <location>
        <begin position="1"/>
        <end position="23"/>
    </location>
</feature>
<dbReference type="KEGG" id="bid:Bind_3083"/>